<dbReference type="Pfam" id="PF16476">
    <property type="entry name" value="DUF5053"/>
    <property type="match status" value="1"/>
</dbReference>
<dbReference type="InterPro" id="IPR032483">
    <property type="entry name" value="DUF5053"/>
</dbReference>
<dbReference type="Proteomes" id="UP000260814">
    <property type="component" value="Unassembled WGS sequence"/>
</dbReference>
<gene>
    <name evidence="1" type="ORF">DXB87_10410</name>
</gene>
<comment type="caution">
    <text evidence="1">The sequence shown here is derived from an EMBL/GenBank/DDBJ whole genome shotgun (WGS) entry which is preliminary data.</text>
</comment>
<reference evidence="1 2" key="1">
    <citation type="submission" date="2018-08" db="EMBL/GenBank/DDBJ databases">
        <title>A genome reference for cultivated species of the human gut microbiota.</title>
        <authorList>
            <person name="Zou Y."/>
            <person name="Xue W."/>
            <person name="Luo G."/>
        </authorList>
    </citation>
    <scope>NUCLEOTIDE SEQUENCE [LARGE SCALE GENOMIC DNA]</scope>
    <source>
        <strain evidence="1 2">OM06-2</strain>
    </source>
</reference>
<evidence type="ECO:0008006" key="3">
    <source>
        <dbReference type="Google" id="ProtNLM"/>
    </source>
</evidence>
<dbReference type="EMBL" id="QSTW01000013">
    <property type="protein sequence ID" value="RGM90304.1"/>
    <property type="molecule type" value="Genomic_DNA"/>
</dbReference>
<sequence length="158" mass="18349">METEKIKVSVNQGLPMIAEMIKFKYVTDYIGKSSSWIYHKMNHETTTTTSKGFSQSDIDLLNTVFKEIGEKLLSTRISSVESDDIIESRQKIVSQIKELSKVICMPYIYINKLGKNITWYKKRMSCPEKYRFKDEEITLFNMSIVEIGNKLLSIELTL</sequence>
<organism evidence="1 2">
    <name type="scientific">Phocaeicola plebeius</name>
    <dbReference type="NCBI Taxonomy" id="310297"/>
    <lineage>
        <taxon>Bacteria</taxon>
        <taxon>Pseudomonadati</taxon>
        <taxon>Bacteroidota</taxon>
        <taxon>Bacteroidia</taxon>
        <taxon>Bacteroidales</taxon>
        <taxon>Bacteroidaceae</taxon>
        <taxon>Phocaeicola</taxon>
    </lineage>
</organism>
<dbReference type="RefSeq" id="WP_117702098.1">
    <property type="nucleotide sequence ID" value="NZ_QSTW01000013.1"/>
</dbReference>
<accession>A0A3E4Z6Z4</accession>
<dbReference type="AlphaFoldDB" id="A0A3E4Z6Z4"/>
<evidence type="ECO:0000313" key="1">
    <source>
        <dbReference type="EMBL" id="RGM90304.1"/>
    </source>
</evidence>
<protein>
    <recommendedName>
        <fullName evidence="3">DUF5053 domain-containing protein</fullName>
    </recommendedName>
</protein>
<evidence type="ECO:0000313" key="2">
    <source>
        <dbReference type="Proteomes" id="UP000260814"/>
    </source>
</evidence>
<proteinExistence type="predicted"/>
<name>A0A3E4Z6Z4_9BACT</name>